<feature type="region of interest" description="Disordered" evidence="1">
    <location>
        <begin position="1"/>
        <end position="58"/>
    </location>
</feature>
<dbReference type="Proteomes" id="UP000295805">
    <property type="component" value="Unassembled WGS sequence"/>
</dbReference>
<proteinExistence type="predicted"/>
<dbReference type="GeneID" id="89531661"/>
<sequence length="295" mass="29664">MQPPRDTQRLPAFDHPGVQNAPTEQFAARPADAGAPPPGGGGTTGARGGTSGTRGGSRTGRRIVIGAVLVIVLLVAGAVGLELGMRGAIKDNLRQEISATLGSTPEVELGPQPVLLSYVTGTLGTIRITTDGAPAEGATGPVPAIDITAEGVRSEGETSRIDSLTGTAFVSDETMTAAAQSEGAGGVGDSLLGGLIQVQDIVSDPAAGTLRVSISGLAEAVVTPRLIDGNLEMDPQQASVLGFQLPSEILGGTVSMMDSALADLPEGIELTGVRVVDGGMTVDLAGRDVVLESTR</sequence>
<feature type="transmembrane region" description="Helical" evidence="2">
    <location>
        <begin position="63"/>
        <end position="85"/>
    </location>
</feature>
<keyword evidence="2" id="KW-0812">Transmembrane</keyword>
<name>A0A4R3ZWH0_9ACTN</name>
<keyword evidence="2" id="KW-0472">Membrane</keyword>
<evidence type="ECO:0000256" key="1">
    <source>
        <dbReference type="SAM" id="MobiDB-lite"/>
    </source>
</evidence>
<organism evidence="3 4">
    <name type="scientific">Dietzia cinnamea</name>
    <dbReference type="NCBI Taxonomy" id="321318"/>
    <lineage>
        <taxon>Bacteria</taxon>
        <taxon>Bacillati</taxon>
        <taxon>Actinomycetota</taxon>
        <taxon>Actinomycetes</taxon>
        <taxon>Mycobacteriales</taxon>
        <taxon>Dietziaceae</taxon>
        <taxon>Dietzia</taxon>
    </lineage>
</organism>
<protein>
    <submittedName>
        <fullName evidence="3">DUF2993 family protein</fullName>
    </submittedName>
</protein>
<dbReference type="InterPro" id="IPR021373">
    <property type="entry name" value="DUF2993"/>
</dbReference>
<dbReference type="EMBL" id="SMCX01000005">
    <property type="protein sequence ID" value="TCW25041.1"/>
    <property type="molecule type" value="Genomic_DNA"/>
</dbReference>
<evidence type="ECO:0000313" key="4">
    <source>
        <dbReference type="Proteomes" id="UP000295805"/>
    </source>
</evidence>
<dbReference type="Pfam" id="PF11209">
    <property type="entry name" value="LmeA"/>
    <property type="match status" value="1"/>
</dbReference>
<dbReference type="RefSeq" id="WP_131885391.1">
    <property type="nucleotide sequence ID" value="NZ_CP143053.1"/>
</dbReference>
<keyword evidence="2" id="KW-1133">Transmembrane helix</keyword>
<dbReference type="AlphaFoldDB" id="A0A4R3ZWH0"/>
<evidence type="ECO:0000313" key="3">
    <source>
        <dbReference type="EMBL" id="TCW25041.1"/>
    </source>
</evidence>
<gene>
    <name evidence="3" type="ORF">EDD19_10599</name>
</gene>
<comment type="caution">
    <text evidence="3">The sequence shown here is derived from an EMBL/GenBank/DDBJ whole genome shotgun (WGS) entry which is preliminary data.</text>
</comment>
<evidence type="ECO:0000256" key="2">
    <source>
        <dbReference type="SAM" id="Phobius"/>
    </source>
</evidence>
<accession>A0A4R3ZWH0</accession>
<reference evidence="3 4" key="1">
    <citation type="submission" date="2019-03" db="EMBL/GenBank/DDBJ databases">
        <title>Root nodule microbial communities of legume samples collected from USA, Mexico and Botswana.</title>
        <authorList>
            <person name="Hirsch A."/>
        </authorList>
    </citation>
    <scope>NUCLEOTIDE SEQUENCE [LARGE SCALE GENOMIC DNA]</scope>
    <source>
        <strain evidence="3 4">55</strain>
    </source>
</reference>
<feature type="compositionally biased region" description="Gly residues" evidence="1">
    <location>
        <begin position="40"/>
        <end position="58"/>
    </location>
</feature>